<dbReference type="RefSeq" id="WP_023977963.1">
    <property type="nucleotide sequence ID" value="NZ_CBLX010000010.1"/>
</dbReference>
<reference evidence="3 4" key="2">
    <citation type="journal article" date="2014" name="PLoS ONE">
        <title>Evolution of mitochondria reconstructed from the energy metabolism of living bacteria.</title>
        <authorList>
            <person name="Degli Esposti M."/>
            <person name="Chouaia B."/>
            <person name="Comandatore F."/>
            <person name="Crotti E."/>
            <person name="Sassera D."/>
            <person name="Lievens P.M."/>
            <person name="Daffonchio D."/>
            <person name="Bandi C."/>
        </authorList>
    </citation>
    <scope>NUCLEOTIDE SEQUENCE [LARGE SCALE GENOMIC DNA]</scope>
    <source>
        <strain evidence="3 4">SF2.1</strain>
    </source>
</reference>
<keyword evidence="1" id="KW-0732">Signal</keyword>
<dbReference type="Pfam" id="PF13372">
    <property type="entry name" value="Alginate_exp"/>
    <property type="match status" value="1"/>
</dbReference>
<dbReference type="AlphaFoldDB" id="A0A060QGC4"/>
<name>A0A060QGC4_9PROT</name>
<protein>
    <recommendedName>
        <fullName evidence="2">Alginate export domain-containing protein</fullName>
    </recommendedName>
</protein>
<gene>
    <name evidence="3" type="ORF">ASAP_1658</name>
</gene>
<dbReference type="InterPro" id="IPR025388">
    <property type="entry name" value="Alginate_export_dom"/>
</dbReference>
<feature type="chain" id="PRO_5001590431" description="Alginate export domain-containing protein" evidence="1">
    <location>
        <begin position="25"/>
        <end position="507"/>
    </location>
</feature>
<comment type="caution">
    <text evidence="3">The sequence shown here is derived from an EMBL/GenBank/DDBJ whole genome shotgun (WGS) entry which is preliminary data.</text>
</comment>
<dbReference type="eggNOG" id="ENOG502Z7RB">
    <property type="taxonomic scope" value="Bacteria"/>
</dbReference>
<accession>A0A060QGC4</accession>
<dbReference type="EMBL" id="CBLX010000010">
    <property type="protein sequence ID" value="CDG39703.1"/>
    <property type="molecule type" value="Genomic_DNA"/>
</dbReference>
<evidence type="ECO:0000313" key="4">
    <source>
        <dbReference type="Proteomes" id="UP000027583"/>
    </source>
</evidence>
<feature type="domain" description="Alginate export" evidence="2">
    <location>
        <begin position="86"/>
        <end position="487"/>
    </location>
</feature>
<evidence type="ECO:0000259" key="2">
    <source>
        <dbReference type="Pfam" id="PF13372"/>
    </source>
</evidence>
<evidence type="ECO:0000313" key="3">
    <source>
        <dbReference type="EMBL" id="CDG39703.1"/>
    </source>
</evidence>
<sequence length="507" mass="55154">MKGWLCALSALPVFLALLAAQAAAGPYGVFSTGDGAAAGFGTVGGVGQVSWAQDWSTITTIPGQKRPRDWFSRLKHVSLTDKGDIWISFFGEERLRYIFENQPLMGTAGKTDASRLLLRSQYGADLHIGKHVRVYAELLQALAGGSNYYGYQTGIQRERLDLQQGILEIHGTVLGAKAGVIGGRQVFLDAPVSMQSARDLTNAQQTWDGVRGYAIWKRTRLDLFDFAQTNKLPVGIFSDGTNYAARMFGGYSSTALPGFRLWGKPGQLFADLFYIGYLFSGSLAAQPLLAQGRTQAGSTRRDNVGARLWGKAGPIAINLTGVFQGGQYRPVDRTLPNRAVRAYAVNAAVLYAASARAWKPSLGVQADLFSGGSYRSQGEAVGTFATPCFPLPYYNDVTLSLTSQNLVGVGPLLDLAPSSTFHIKLHLPFFWRESTNDAVYAVGKTYSWRDRLSGGYIGTIPQAQAAWNFAPHWTWTQDFAGFSASHAMLRAGARSGVFIMQTMMLKF</sequence>
<evidence type="ECO:0000256" key="1">
    <source>
        <dbReference type="SAM" id="SignalP"/>
    </source>
</evidence>
<dbReference type="Proteomes" id="UP000027583">
    <property type="component" value="Unassembled WGS sequence"/>
</dbReference>
<proteinExistence type="predicted"/>
<organism evidence="3 4">
    <name type="scientific">Asaia bogorensis</name>
    <dbReference type="NCBI Taxonomy" id="91915"/>
    <lineage>
        <taxon>Bacteria</taxon>
        <taxon>Pseudomonadati</taxon>
        <taxon>Pseudomonadota</taxon>
        <taxon>Alphaproteobacteria</taxon>
        <taxon>Acetobacterales</taxon>
        <taxon>Acetobacteraceae</taxon>
        <taxon>Asaia</taxon>
    </lineage>
</organism>
<reference evidence="3 4" key="1">
    <citation type="journal article" date="2014" name="Genome Biol. Evol.">
        <title>Acetic acid bacteria genomes reveal functional traits for adaptation to life in insect guts.</title>
        <authorList>
            <person name="Chouaia B."/>
            <person name="Gaiarsa S."/>
            <person name="Crotti E."/>
            <person name="Comandatore F."/>
            <person name="Degli Esposti M."/>
            <person name="Ricci I."/>
            <person name="Alma A."/>
            <person name="Favia G."/>
            <person name="Bandi C."/>
            <person name="Daffonchio D."/>
        </authorList>
    </citation>
    <scope>NUCLEOTIDE SEQUENCE [LARGE SCALE GENOMIC DNA]</scope>
    <source>
        <strain evidence="3 4">SF2.1</strain>
    </source>
</reference>
<feature type="signal peptide" evidence="1">
    <location>
        <begin position="1"/>
        <end position="24"/>
    </location>
</feature>